<dbReference type="CDD" id="cd17517">
    <property type="entry name" value="RMtype1_S_EcoKI_StySPI-TRD2-CR2_like"/>
    <property type="match status" value="1"/>
</dbReference>
<gene>
    <name evidence="5" type="ORF">EU557_13470</name>
</gene>
<sequence length="428" mass="46744">MLKPGYKQTDLGVLPEEWEVCSLSQLGELKNGINKSKEDFGHGFPFINLMDVFGISVINPSKKFGLINSSKGDRSAYSLLEGDVLFIRSSVKPEGVGLTALVAKDLSDTVFSGFLIRFRSNERLKSGYKTYCFADENFRKRVIESSTVSANTNINQDALRKLLIPVPPPAEQQAIAEALGAVDAILTSQQQLLAKKRALKLATQQALLSGERRLPGFAGESEFEMLGELILSKPAKAALEDKNELVSFIGMEDVSEYGQLLSSRQLSIQEVNKGLTYFERDDILVAKITPCFENGKGAHVDSLKTRKGFGSTEFHVLRANNNAIAKYIFYHTQSGDFRKKLEGEMIGTAGQKRVPIAAILNYSLPFGHSKAEQRAIAAILSDMDAEIEALAAQVAKTQALKQGMMQNLLTGNIRLRAGAAAPSSHPAL</sequence>
<evidence type="ECO:0000256" key="1">
    <source>
        <dbReference type="ARBA" id="ARBA00010923"/>
    </source>
</evidence>
<comment type="caution">
    <text evidence="5">The sequence shown here is derived from an EMBL/GenBank/DDBJ whole genome shotgun (WGS) entry which is preliminary data.</text>
</comment>
<evidence type="ECO:0000313" key="6">
    <source>
        <dbReference type="Proteomes" id="UP000298284"/>
    </source>
</evidence>
<dbReference type="GO" id="GO:0003677">
    <property type="term" value="F:DNA binding"/>
    <property type="evidence" value="ECO:0007669"/>
    <property type="project" value="UniProtKB-KW"/>
</dbReference>
<organism evidence="5 6">
    <name type="scientific">Hymenobacter wooponensis</name>
    <dbReference type="NCBI Taxonomy" id="1525360"/>
    <lineage>
        <taxon>Bacteria</taxon>
        <taxon>Pseudomonadati</taxon>
        <taxon>Bacteroidota</taxon>
        <taxon>Cytophagia</taxon>
        <taxon>Cytophagales</taxon>
        <taxon>Hymenobacteraceae</taxon>
        <taxon>Hymenobacter</taxon>
    </lineage>
</organism>
<dbReference type="EMBL" id="SRKZ01000003">
    <property type="protein sequence ID" value="TGD80807.1"/>
    <property type="molecule type" value="Genomic_DNA"/>
</dbReference>
<keyword evidence="5" id="KW-0540">Nuclease</keyword>
<dbReference type="CDD" id="cd17260">
    <property type="entry name" value="RMtype1_S_EcoEI-TRD1-CR1_like"/>
    <property type="match status" value="1"/>
</dbReference>
<dbReference type="RefSeq" id="WP_135530949.1">
    <property type="nucleotide sequence ID" value="NZ_SRKZ01000003.1"/>
</dbReference>
<dbReference type="Pfam" id="PF01420">
    <property type="entry name" value="Methylase_S"/>
    <property type="match status" value="2"/>
</dbReference>
<keyword evidence="5" id="KW-0378">Hydrolase</keyword>
<dbReference type="Gene3D" id="3.90.220.20">
    <property type="entry name" value="DNA methylase specificity domains"/>
    <property type="match status" value="2"/>
</dbReference>
<dbReference type="PANTHER" id="PTHR30408:SF12">
    <property type="entry name" value="TYPE I RESTRICTION ENZYME MJAVIII SPECIFICITY SUBUNIT"/>
    <property type="match status" value="1"/>
</dbReference>
<dbReference type="GO" id="GO:0004519">
    <property type="term" value="F:endonuclease activity"/>
    <property type="evidence" value="ECO:0007669"/>
    <property type="project" value="UniProtKB-KW"/>
</dbReference>
<dbReference type="OrthoDB" id="667970at2"/>
<reference evidence="5 6" key="1">
    <citation type="submission" date="2019-04" db="EMBL/GenBank/DDBJ databases">
        <authorList>
            <person name="Feng G."/>
            <person name="Zhang J."/>
            <person name="Zhu H."/>
        </authorList>
    </citation>
    <scope>NUCLEOTIDE SEQUENCE [LARGE SCALE GENOMIC DNA]</scope>
    <source>
        <strain evidence="5 6">JCM 19491</strain>
    </source>
</reference>
<dbReference type="AlphaFoldDB" id="A0A4Z0MNH5"/>
<evidence type="ECO:0000313" key="5">
    <source>
        <dbReference type="EMBL" id="TGD80807.1"/>
    </source>
</evidence>
<dbReference type="GO" id="GO:0009307">
    <property type="term" value="P:DNA restriction-modification system"/>
    <property type="evidence" value="ECO:0007669"/>
    <property type="project" value="UniProtKB-KW"/>
</dbReference>
<name>A0A4Z0MNH5_9BACT</name>
<accession>A0A4Z0MNH5</accession>
<evidence type="ECO:0000259" key="4">
    <source>
        <dbReference type="Pfam" id="PF01420"/>
    </source>
</evidence>
<keyword evidence="6" id="KW-1185">Reference proteome</keyword>
<dbReference type="InterPro" id="IPR044946">
    <property type="entry name" value="Restrct_endonuc_typeI_TRD_sf"/>
</dbReference>
<keyword evidence="2" id="KW-0680">Restriction system</keyword>
<protein>
    <submittedName>
        <fullName evidence="5">Restriction endonuclease subunit S</fullName>
    </submittedName>
</protein>
<evidence type="ECO:0000256" key="3">
    <source>
        <dbReference type="ARBA" id="ARBA00023125"/>
    </source>
</evidence>
<evidence type="ECO:0000256" key="2">
    <source>
        <dbReference type="ARBA" id="ARBA00022747"/>
    </source>
</evidence>
<feature type="domain" description="Type I restriction modification DNA specificity" evidence="4">
    <location>
        <begin position="15"/>
        <end position="192"/>
    </location>
</feature>
<proteinExistence type="inferred from homology"/>
<dbReference type="Proteomes" id="UP000298284">
    <property type="component" value="Unassembled WGS sequence"/>
</dbReference>
<dbReference type="SUPFAM" id="SSF116734">
    <property type="entry name" value="DNA methylase specificity domain"/>
    <property type="match status" value="2"/>
</dbReference>
<feature type="domain" description="Type I restriction modification DNA specificity" evidence="4">
    <location>
        <begin position="236"/>
        <end position="389"/>
    </location>
</feature>
<dbReference type="PANTHER" id="PTHR30408">
    <property type="entry name" value="TYPE-1 RESTRICTION ENZYME ECOKI SPECIFICITY PROTEIN"/>
    <property type="match status" value="1"/>
</dbReference>
<dbReference type="InterPro" id="IPR000055">
    <property type="entry name" value="Restrct_endonuc_typeI_TRD"/>
</dbReference>
<comment type="similarity">
    <text evidence="1">Belongs to the type-I restriction system S methylase family.</text>
</comment>
<keyword evidence="5" id="KW-0255">Endonuclease</keyword>
<keyword evidence="3" id="KW-0238">DNA-binding</keyword>
<dbReference type="InterPro" id="IPR052021">
    <property type="entry name" value="Type-I_RS_S_subunit"/>
</dbReference>